<keyword evidence="6" id="KW-0653">Protein transport</keyword>
<feature type="transmembrane region" description="Helical" evidence="7">
    <location>
        <begin position="96"/>
        <end position="120"/>
    </location>
</feature>
<dbReference type="PANTHER" id="PTHR30625">
    <property type="entry name" value="PROTEIN TOLQ"/>
    <property type="match status" value="1"/>
</dbReference>
<keyword evidence="5 7" id="KW-0472">Membrane</keyword>
<evidence type="ECO:0000313" key="9">
    <source>
        <dbReference type="EMBL" id="MDT8899763.1"/>
    </source>
</evidence>
<keyword evidence="4 7" id="KW-1133">Transmembrane helix</keyword>
<dbReference type="InterPro" id="IPR050790">
    <property type="entry name" value="ExbB/TolQ_transport"/>
</dbReference>
<evidence type="ECO:0000256" key="1">
    <source>
        <dbReference type="ARBA" id="ARBA00004651"/>
    </source>
</evidence>
<organism evidence="9 10">
    <name type="scientific">Anaeroselena agilis</name>
    <dbReference type="NCBI Taxonomy" id="3063788"/>
    <lineage>
        <taxon>Bacteria</taxon>
        <taxon>Bacillati</taxon>
        <taxon>Bacillota</taxon>
        <taxon>Negativicutes</taxon>
        <taxon>Acetonemataceae</taxon>
        <taxon>Anaeroselena</taxon>
    </lineage>
</organism>
<keyword evidence="6" id="KW-0813">Transport</keyword>
<evidence type="ECO:0000256" key="7">
    <source>
        <dbReference type="SAM" id="Phobius"/>
    </source>
</evidence>
<dbReference type="PANTHER" id="PTHR30625:SF17">
    <property type="entry name" value="TOLQ-RELATED"/>
    <property type="match status" value="1"/>
</dbReference>
<dbReference type="Pfam" id="PF01618">
    <property type="entry name" value="MotA_ExbB"/>
    <property type="match status" value="1"/>
</dbReference>
<protein>
    <submittedName>
        <fullName evidence="9">MotA/TolQ/ExbB proton channel family protein</fullName>
    </submittedName>
</protein>
<dbReference type="EMBL" id="JAUOZS010000001">
    <property type="protein sequence ID" value="MDT8899763.1"/>
    <property type="molecule type" value="Genomic_DNA"/>
</dbReference>
<dbReference type="InterPro" id="IPR002898">
    <property type="entry name" value="MotA_ExbB_proton_chnl"/>
</dbReference>
<comment type="subcellular location">
    <subcellularLocation>
        <location evidence="1">Cell membrane</location>
        <topology evidence="1">Multi-pass membrane protein</topology>
    </subcellularLocation>
    <subcellularLocation>
        <location evidence="6">Membrane</location>
        <topology evidence="6">Multi-pass membrane protein</topology>
    </subcellularLocation>
</comment>
<dbReference type="RefSeq" id="WP_413778331.1">
    <property type="nucleotide sequence ID" value="NZ_JAUOZS010000001.1"/>
</dbReference>
<sequence>MTGLQDVLTKGGLVFCLIIACSFIAVTVAVQRWWFLRWAEKADTAFAARIRQTGGATAPPYGDSPLSRLWAGLRGGNTGAAAESALLDESLRLERYLYVLATIATIAPLLGLLGTVFGMIKTFHAAAASGVGNPQMLAEGIAEALYNTAAGLTVTVFCIISHNFLRNWADRLTQSLEARLGELQALATARGDNCAD</sequence>
<evidence type="ECO:0000256" key="2">
    <source>
        <dbReference type="ARBA" id="ARBA00022475"/>
    </source>
</evidence>
<comment type="caution">
    <text evidence="9">The sequence shown here is derived from an EMBL/GenBank/DDBJ whole genome shotgun (WGS) entry which is preliminary data.</text>
</comment>
<reference evidence="9 10" key="1">
    <citation type="submission" date="2023-07" db="EMBL/GenBank/DDBJ databases">
        <title>The novel representative of Negativicutes class, Anaeroselena agilis gen. nov. sp. nov.</title>
        <authorList>
            <person name="Prokofeva M.I."/>
            <person name="Elcheninov A.G."/>
            <person name="Klyukina A."/>
            <person name="Kublanov I.V."/>
            <person name="Frolov E.N."/>
            <person name="Podosokorskaya O.A."/>
        </authorList>
    </citation>
    <scope>NUCLEOTIDE SEQUENCE [LARGE SCALE GENOMIC DNA]</scope>
    <source>
        <strain evidence="9 10">4137-cl</strain>
    </source>
</reference>
<name>A0ABU3NU78_9FIRM</name>
<accession>A0ABU3NU78</accession>
<proteinExistence type="inferred from homology"/>
<evidence type="ECO:0000256" key="6">
    <source>
        <dbReference type="RuleBase" id="RU004057"/>
    </source>
</evidence>
<evidence type="ECO:0000256" key="3">
    <source>
        <dbReference type="ARBA" id="ARBA00022692"/>
    </source>
</evidence>
<keyword evidence="2" id="KW-1003">Cell membrane</keyword>
<keyword evidence="10" id="KW-1185">Reference proteome</keyword>
<evidence type="ECO:0000313" key="10">
    <source>
        <dbReference type="Proteomes" id="UP001254848"/>
    </source>
</evidence>
<feature type="domain" description="MotA/TolQ/ExbB proton channel" evidence="8">
    <location>
        <begin position="80"/>
        <end position="177"/>
    </location>
</feature>
<dbReference type="Proteomes" id="UP001254848">
    <property type="component" value="Unassembled WGS sequence"/>
</dbReference>
<evidence type="ECO:0000256" key="4">
    <source>
        <dbReference type="ARBA" id="ARBA00022989"/>
    </source>
</evidence>
<evidence type="ECO:0000256" key="5">
    <source>
        <dbReference type="ARBA" id="ARBA00023136"/>
    </source>
</evidence>
<evidence type="ECO:0000259" key="8">
    <source>
        <dbReference type="Pfam" id="PF01618"/>
    </source>
</evidence>
<feature type="transmembrane region" description="Helical" evidence="7">
    <location>
        <begin position="12"/>
        <end position="30"/>
    </location>
</feature>
<keyword evidence="3 7" id="KW-0812">Transmembrane</keyword>
<comment type="similarity">
    <text evidence="6">Belongs to the exbB/tolQ family.</text>
</comment>
<gene>
    <name evidence="9" type="ORF">Q4T40_00685</name>
</gene>